<keyword evidence="2 3" id="KW-0732">Signal</keyword>
<dbReference type="EMBL" id="FTOB01000003">
    <property type="protein sequence ID" value="SIS72696.1"/>
    <property type="molecule type" value="Genomic_DNA"/>
</dbReference>
<comment type="caution">
    <text evidence="5">The sequence shown here is derived from an EMBL/GenBank/DDBJ whole genome shotgun (WGS) entry which is preliminary data.</text>
</comment>
<dbReference type="NCBIfam" id="TIGR04183">
    <property type="entry name" value="Por_Secre_tail"/>
    <property type="match status" value="1"/>
</dbReference>
<evidence type="ECO:0000256" key="3">
    <source>
        <dbReference type="SAM" id="SignalP"/>
    </source>
</evidence>
<dbReference type="InterPro" id="IPR000757">
    <property type="entry name" value="Beta-glucanase-like"/>
</dbReference>
<dbReference type="InterPro" id="IPR013320">
    <property type="entry name" value="ConA-like_dom_sf"/>
</dbReference>
<dbReference type="Gene3D" id="2.60.120.200">
    <property type="match status" value="1"/>
</dbReference>
<sequence length="477" mass="53711">MKRSILLAIFAFLQFFTSHGQYDWDNIPVPANAGAGKTWKLQTAASDDFNYTFNPTNNVVDFGPNGNMKWYNKYHNLPNGQPNNFEGPGPTKWMQNHVAVSGGNLNIWASRVPGATKSFTGSNNTTISRPETRAGCITNKTRVKYPVFVEARVKVMNSTLASDIWLLSPDDTQEIDIIECYGGPGNDDRNSYFASKIHLSHHVFIRPPNFKDYQPADLNSWWSKNGVTQWGGKTIRIGVNWVSPTRLEYFVDGQMVRVLDNDAIQTRLPDGTWQYTYPAGVTSTGINGQLIKENGYQKMKIASSLSDAKNKSNISVIDPFNYLNNGRKFNKEMDIIINVEDQSWQAEAYRSATTEELSDFYNNNLLVDWIRVYKPVNASAANSAETTSSVEKPASYERQDQATEKLQVYPIPATDVLNISQSDYVEARVYNLKGWVMLRKDVIDQKIDVSSLKKGIYILEITKASGETVKQKIVISE</sequence>
<protein>
    <submittedName>
        <fullName evidence="5">Agarase</fullName>
    </submittedName>
</protein>
<dbReference type="RefSeq" id="WP_076455388.1">
    <property type="nucleotide sequence ID" value="NZ_FTOB01000003.1"/>
</dbReference>
<keyword evidence="6" id="KW-1185">Reference proteome</keyword>
<feature type="chain" id="PRO_5047310911" evidence="3">
    <location>
        <begin position="21"/>
        <end position="477"/>
    </location>
</feature>
<feature type="signal peptide" evidence="3">
    <location>
        <begin position="1"/>
        <end position="20"/>
    </location>
</feature>
<dbReference type="Proteomes" id="UP000185728">
    <property type="component" value="Unassembled WGS sequence"/>
</dbReference>
<comment type="similarity">
    <text evidence="1">Belongs to the glycosyl hydrolase 16 family.</text>
</comment>
<dbReference type="SUPFAM" id="SSF49899">
    <property type="entry name" value="Concanavalin A-like lectins/glucanases"/>
    <property type="match status" value="2"/>
</dbReference>
<name>A0ABY1KSU1_9FLAO</name>
<evidence type="ECO:0000313" key="6">
    <source>
        <dbReference type="Proteomes" id="UP000185728"/>
    </source>
</evidence>
<organism evidence="5 6">
    <name type="scientific">Zobellia uliginosa</name>
    <dbReference type="NCBI Taxonomy" id="143224"/>
    <lineage>
        <taxon>Bacteria</taxon>
        <taxon>Pseudomonadati</taxon>
        <taxon>Bacteroidota</taxon>
        <taxon>Flavobacteriia</taxon>
        <taxon>Flavobacteriales</taxon>
        <taxon>Flavobacteriaceae</taxon>
        <taxon>Zobellia</taxon>
    </lineage>
</organism>
<feature type="domain" description="GH16" evidence="4">
    <location>
        <begin position="22"/>
        <end position="378"/>
    </location>
</feature>
<dbReference type="Pfam" id="PF18962">
    <property type="entry name" value="Por_Secre_tail"/>
    <property type="match status" value="1"/>
</dbReference>
<dbReference type="InterPro" id="IPR050546">
    <property type="entry name" value="Glycosyl_Hydrlase_16"/>
</dbReference>
<dbReference type="PANTHER" id="PTHR10963:SF55">
    <property type="entry name" value="GLYCOSIDE HYDROLASE FAMILY 16 PROTEIN"/>
    <property type="match status" value="1"/>
</dbReference>
<accession>A0ABY1KSU1</accession>
<proteinExistence type="inferred from homology"/>
<gene>
    <name evidence="5" type="ORF">SAMN05421766_103650</name>
</gene>
<evidence type="ECO:0000313" key="5">
    <source>
        <dbReference type="EMBL" id="SIS72696.1"/>
    </source>
</evidence>
<evidence type="ECO:0000256" key="1">
    <source>
        <dbReference type="ARBA" id="ARBA00006865"/>
    </source>
</evidence>
<reference evidence="5 6" key="1">
    <citation type="submission" date="2017-01" db="EMBL/GenBank/DDBJ databases">
        <authorList>
            <person name="Varghese N."/>
            <person name="Submissions S."/>
        </authorList>
    </citation>
    <scope>NUCLEOTIDE SEQUENCE [LARGE SCALE GENOMIC DNA]</scope>
    <source>
        <strain evidence="5 6">DSM 2061</strain>
    </source>
</reference>
<dbReference type="PANTHER" id="PTHR10963">
    <property type="entry name" value="GLYCOSYL HYDROLASE-RELATED"/>
    <property type="match status" value="1"/>
</dbReference>
<dbReference type="PROSITE" id="PS51762">
    <property type="entry name" value="GH16_2"/>
    <property type="match status" value="1"/>
</dbReference>
<evidence type="ECO:0000256" key="2">
    <source>
        <dbReference type="ARBA" id="ARBA00022729"/>
    </source>
</evidence>
<evidence type="ECO:0000259" key="4">
    <source>
        <dbReference type="PROSITE" id="PS51762"/>
    </source>
</evidence>
<dbReference type="InterPro" id="IPR026444">
    <property type="entry name" value="Secre_tail"/>
</dbReference>